<evidence type="ECO:0000313" key="3">
    <source>
        <dbReference type="Proteomes" id="UP000472827"/>
    </source>
</evidence>
<dbReference type="RefSeq" id="WP_163136222.1">
    <property type="nucleotide sequence ID" value="NZ_JAAILA010000009.1"/>
</dbReference>
<feature type="compositionally biased region" description="Polar residues" evidence="1">
    <location>
        <begin position="209"/>
        <end position="219"/>
    </location>
</feature>
<keyword evidence="3" id="KW-1185">Reference proteome</keyword>
<dbReference type="Proteomes" id="UP000472827">
    <property type="component" value="Unassembled WGS sequence"/>
</dbReference>
<gene>
    <name evidence="2" type="ORF">G4923_06460</name>
</gene>
<name>A0ABX0CWL3_9GAMM</name>
<organism evidence="2 3">
    <name type="scientific">Aeromonas rivipollensis</name>
    <dbReference type="NCBI Taxonomy" id="948519"/>
    <lineage>
        <taxon>Bacteria</taxon>
        <taxon>Pseudomonadati</taxon>
        <taxon>Pseudomonadota</taxon>
        <taxon>Gammaproteobacteria</taxon>
        <taxon>Aeromonadales</taxon>
        <taxon>Aeromonadaceae</taxon>
        <taxon>Aeromonas</taxon>
    </lineage>
</organism>
<feature type="region of interest" description="Disordered" evidence="1">
    <location>
        <begin position="209"/>
        <end position="230"/>
    </location>
</feature>
<comment type="caution">
    <text evidence="2">The sequence shown here is derived from an EMBL/GenBank/DDBJ whole genome shotgun (WGS) entry which is preliminary data.</text>
</comment>
<proteinExistence type="predicted"/>
<sequence length="296" mass="32164">MNNIATITQNKGGFLMEPQNLQEAMQLADMLANSNLVPKSYQGKAGDVLVACQWGSEIGLKPLQALQNIAVINNVPAVWGDALVALVRGSGLCEYIKQDWDAATKTAICSVKRRGEPEETRTFSEEDARLAGHLNKDTYKKNLQRMLSIRARAFALRDVFADVLKGLKVAEEVEDYPVEKELNSAPTGVPAAKPASRTSAVLDRIKSARQTAPTEQQESPAVIDAEPQSNGVDHSNAYADHCAAIEGSCDTAEWQQAYTTAWTWANETGDQNIIAGIKQIAGERKKQLSTGHSAQQ</sequence>
<accession>A0ABX0CWL3</accession>
<reference evidence="2 3" key="1">
    <citation type="submission" date="2020-02" db="EMBL/GenBank/DDBJ databases">
        <title>Genome sequencing of Aeromonas rivipollensis.</title>
        <authorList>
            <person name="Fono-Tamo Ubani E.K."/>
            <person name="Lekota K.E."/>
        </authorList>
    </citation>
    <scope>NUCLEOTIDE SEQUENCE [LARGE SCALE GENOMIC DNA]</scope>
    <source>
        <strain evidence="2 3">G78</strain>
    </source>
</reference>
<dbReference type="EMBL" id="JAAILA010000009">
    <property type="protein sequence ID" value="NEX88354.1"/>
    <property type="molecule type" value="Genomic_DNA"/>
</dbReference>
<evidence type="ECO:0000256" key="1">
    <source>
        <dbReference type="SAM" id="MobiDB-lite"/>
    </source>
</evidence>
<evidence type="ECO:0000313" key="2">
    <source>
        <dbReference type="EMBL" id="NEX88354.1"/>
    </source>
</evidence>
<protein>
    <submittedName>
        <fullName evidence="2">Uncharacterized protein</fullName>
    </submittedName>
</protein>